<keyword evidence="3" id="KW-0732">Signal</keyword>
<feature type="transmembrane region" description="Helical" evidence="2">
    <location>
        <begin position="162"/>
        <end position="184"/>
    </location>
</feature>
<keyword evidence="5" id="KW-1185">Reference proteome</keyword>
<gene>
    <name evidence="4" type="ORF">LSH36_27g00017</name>
</gene>
<protein>
    <submittedName>
        <fullName evidence="4">Uncharacterized protein</fullName>
    </submittedName>
</protein>
<evidence type="ECO:0000313" key="5">
    <source>
        <dbReference type="Proteomes" id="UP001208570"/>
    </source>
</evidence>
<accession>A0AAD9KA31</accession>
<evidence type="ECO:0000256" key="2">
    <source>
        <dbReference type="SAM" id="Phobius"/>
    </source>
</evidence>
<keyword evidence="2" id="KW-0472">Membrane</keyword>
<dbReference type="Proteomes" id="UP001208570">
    <property type="component" value="Unassembled WGS sequence"/>
</dbReference>
<name>A0AAD9KA31_9ANNE</name>
<keyword evidence="2" id="KW-0812">Transmembrane</keyword>
<feature type="compositionally biased region" description="Basic and acidic residues" evidence="1">
    <location>
        <begin position="119"/>
        <end position="131"/>
    </location>
</feature>
<dbReference type="EMBL" id="JAODUP010000027">
    <property type="protein sequence ID" value="KAK2167459.1"/>
    <property type="molecule type" value="Genomic_DNA"/>
</dbReference>
<evidence type="ECO:0000256" key="3">
    <source>
        <dbReference type="SAM" id="SignalP"/>
    </source>
</evidence>
<feature type="signal peptide" evidence="3">
    <location>
        <begin position="1"/>
        <end position="21"/>
    </location>
</feature>
<comment type="caution">
    <text evidence="4">The sequence shown here is derived from an EMBL/GenBank/DDBJ whole genome shotgun (WGS) entry which is preliminary data.</text>
</comment>
<dbReference type="AlphaFoldDB" id="A0AAD9KA31"/>
<keyword evidence="2" id="KW-1133">Transmembrane helix</keyword>
<proteinExistence type="predicted"/>
<evidence type="ECO:0000313" key="4">
    <source>
        <dbReference type="EMBL" id="KAK2167459.1"/>
    </source>
</evidence>
<evidence type="ECO:0000256" key="1">
    <source>
        <dbReference type="SAM" id="MobiDB-lite"/>
    </source>
</evidence>
<reference evidence="4" key="1">
    <citation type="journal article" date="2023" name="Mol. Biol. Evol.">
        <title>Third-Generation Sequencing Reveals the Adaptive Role of the Epigenome in Three Deep-Sea Polychaetes.</title>
        <authorList>
            <person name="Perez M."/>
            <person name="Aroh O."/>
            <person name="Sun Y."/>
            <person name="Lan Y."/>
            <person name="Juniper S.K."/>
            <person name="Young C.R."/>
            <person name="Angers B."/>
            <person name="Qian P.Y."/>
        </authorList>
    </citation>
    <scope>NUCLEOTIDE SEQUENCE</scope>
    <source>
        <strain evidence="4">P08H-3</strain>
    </source>
</reference>
<feature type="chain" id="PRO_5041976117" evidence="3">
    <location>
        <begin position="22"/>
        <end position="219"/>
    </location>
</feature>
<organism evidence="4 5">
    <name type="scientific">Paralvinella palmiformis</name>
    <dbReference type="NCBI Taxonomy" id="53620"/>
    <lineage>
        <taxon>Eukaryota</taxon>
        <taxon>Metazoa</taxon>
        <taxon>Spiralia</taxon>
        <taxon>Lophotrochozoa</taxon>
        <taxon>Annelida</taxon>
        <taxon>Polychaeta</taxon>
        <taxon>Sedentaria</taxon>
        <taxon>Canalipalpata</taxon>
        <taxon>Terebellida</taxon>
        <taxon>Terebelliformia</taxon>
        <taxon>Alvinellidae</taxon>
        <taxon>Paralvinella</taxon>
    </lineage>
</organism>
<feature type="region of interest" description="Disordered" evidence="1">
    <location>
        <begin position="119"/>
        <end position="151"/>
    </location>
</feature>
<sequence>MALIYLLSFIILEQLVSHGIGYPQDVHPLSLTIQSLSGHSAMISISDVTLPPSGKCSVTYHQANSTEISVKLDYTPQLQNYTLELSQLEPNSLYDMYLMCEENGTKYQSTRVTFRTVKEGSTKNMTDDHKLLTSQSPQDNKDSDSPEVQKQCVDESLNPVDVAVGIVFGTLGVGIVGAVFYYFVKKIYHRQRIQRFRQYRQHENDPFPGLETDEPNPRT</sequence>